<dbReference type="InterPro" id="IPR015590">
    <property type="entry name" value="Aldehyde_DH_dom"/>
</dbReference>
<dbReference type="InterPro" id="IPR016162">
    <property type="entry name" value="Ald_DH_N"/>
</dbReference>
<dbReference type="PANTHER" id="PTHR11699">
    <property type="entry name" value="ALDEHYDE DEHYDROGENASE-RELATED"/>
    <property type="match status" value="1"/>
</dbReference>
<dbReference type="OrthoDB" id="6882680at2"/>
<dbReference type="AlphaFoldDB" id="A0A4R2HR43"/>
<comment type="similarity">
    <text evidence="1 4">Belongs to the aldehyde dehydrogenase family.</text>
</comment>
<dbReference type="RefSeq" id="WP_132209105.1">
    <property type="nucleotide sequence ID" value="NZ_SLWN01000003.1"/>
</dbReference>
<evidence type="ECO:0000256" key="4">
    <source>
        <dbReference type="RuleBase" id="RU003345"/>
    </source>
</evidence>
<dbReference type="GO" id="GO:0016620">
    <property type="term" value="F:oxidoreductase activity, acting on the aldehyde or oxo group of donors, NAD or NADP as acceptor"/>
    <property type="evidence" value="ECO:0007669"/>
    <property type="project" value="InterPro"/>
</dbReference>
<dbReference type="Gene3D" id="3.40.309.10">
    <property type="entry name" value="Aldehyde Dehydrogenase, Chain A, domain 2"/>
    <property type="match status" value="1"/>
</dbReference>
<evidence type="ECO:0000259" key="5">
    <source>
        <dbReference type="Pfam" id="PF00171"/>
    </source>
</evidence>
<dbReference type="InterPro" id="IPR016163">
    <property type="entry name" value="Ald_DH_C"/>
</dbReference>
<dbReference type="Proteomes" id="UP000294508">
    <property type="component" value="Unassembled WGS sequence"/>
</dbReference>
<name>A0A4R2HR43_9ACTN</name>
<evidence type="ECO:0000256" key="1">
    <source>
        <dbReference type="ARBA" id="ARBA00009986"/>
    </source>
</evidence>
<comment type="caution">
    <text evidence="6">The sequence shown here is derived from an EMBL/GenBank/DDBJ whole genome shotgun (WGS) entry which is preliminary data.</text>
</comment>
<evidence type="ECO:0000313" key="7">
    <source>
        <dbReference type="Proteomes" id="UP000294508"/>
    </source>
</evidence>
<evidence type="ECO:0000256" key="2">
    <source>
        <dbReference type="ARBA" id="ARBA00023002"/>
    </source>
</evidence>
<protein>
    <submittedName>
        <fullName evidence="6">Acyl-CoA reductase-like NAD-dependent aldehyde dehydrogenase</fullName>
    </submittedName>
</protein>
<feature type="active site" evidence="3">
    <location>
        <position position="258"/>
    </location>
</feature>
<dbReference type="PROSITE" id="PS00687">
    <property type="entry name" value="ALDEHYDE_DEHYDR_GLU"/>
    <property type="match status" value="1"/>
</dbReference>
<sequence length="478" mass="51707">MSRFEYAPAPESRAIVDIKSSYGLFINGAFVEATDGKPFKTVSPSSEEVLAEVSEAGPADIDKAVKAARKAFDKVWGPMAGRDRAKYLYRIARLVQERARELAVLESLDNGKPIRESRDVDIPLVAAHFFYYAGWADKLEYAGAGEDPQPLGVAGQVIPWNFPMLMLAWKIAPALAAGNTVVLKPAETTPLTALAFAEICRQADLPPGVVNIVTGAGRTGQALVEHPDVDKVAFTGSTEVGRSIAKAVAGSDKKVTLELGGKAANIVFEDAPIDQTIEGIVNGIFFNQGHVCCAGSRLLVQESVYDEVLARLKRRMGTLRVGDPLDKNTDIGAINSSAQLAKIRELSQIGEDEGAERWSPECELPAEGYWFPPTVFTGVTQAHRIAREEIFGPVLSVLTFRTPAEAVEKANNTPFGLSAGIWTDKGSRILWMANQLRAGVVWANTFNRFDPTSPFGGYKESGYGREGGRHGLEAYLAH</sequence>
<dbReference type="InterPro" id="IPR029510">
    <property type="entry name" value="Ald_DH_CS_GLU"/>
</dbReference>
<keyword evidence="7" id="KW-1185">Reference proteome</keyword>
<dbReference type="InterPro" id="IPR016161">
    <property type="entry name" value="Ald_DH/histidinol_DH"/>
</dbReference>
<dbReference type="Gene3D" id="3.40.605.10">
    <property type="entry name" value="Aldehyde Dehydrogenase, Chain A, domain 1"/>
    <property type="match status" value="1"/>
</dbReference>
<keyword evidence="2 4" id="KW-0560">Oxidoreductase</keyword>
<dbReference type="CDD" id="cd07111">
    <property type="entry name" value="ALDH_F16"/>
    <property type="match status" value="1"/>
</dbReference>
<dbReference type="FunFam" id="3.40.309.10:FF:000012">
    <property type="entry name" value="Betaine aldehyde dehydrogenase"/>
    <property type="match status" value="1"/>
</dbReference>
<dbReference type="SUPFAM" id="SSF53720">
    <property type="entry name" value="ALDH-like"/>
    <property type="match status" value="1"/>
</dbReference>
<evidence type="ECO:0000313" key="6">
    <source>
        <dbReference type="EMBL" id="TCO33674.1"/>
    </source>
</evidence>
<dbReference type="FunFam" id="3.40.605.10:FF:000007">
    <property type="entry name" value="NAD/NADP-dependent betaine aldehyde dehydrogenase"/>
    <property type="match status" value="1"/>
</dbReference>
<dbReference type="Pfam" id="PF00171">
    <property type="entry name" value="Aldedh"/>
    <property type="match status" value="1"/>
</dbReference>
<gene>
    <name evidence="6" type="ORF">EV652_103676</name>
</gene>
<accession>A0A4R2HR43</accession>
<organism evidence="6 7">
    <name type="scientific">Kribbella steppae</name>
    <dbReference type="NCBI Taxonomy" id="2512223"/>
    <lineage>
        <taxon>Bacteria</taxon>
        <taxon>Bacillati</taxon>
        <taxon>Actinomycetota</taxon>
        <taxon>Actinomycetes</taxon>
        <taxon>Propionibacteriales</taxon>
        <taxon>Kribbellaceae</taxon>
        <taxon>Kribbella</taxon>
    </lineage>
</organism>
<evidence type="ECO:0000256" key="3">
    <source>
        <dbReference type="PROSITE-ProRule" id="PRU10007"/>
    </source>
</evidence>
<dbReference type="EMBL" id="SLWN01000003">
    <property type="protein sequence ID" value="TCO33674.1"/>
    <property type="molecule type" value="Genomic_DNA"/>
</dbReference>
<feature type="domain" description="Aldehyde dehydrogenase" evidence="5">
    <location>
        <begin position="30"/>
        <end position="476"/>
    </location>
</feature>
<proteinExistence type="inferred from homology"/>
<reference evidence="6 7" key="1">
    <citation type="journal article" date="2015" name="Stand. Genomic Sci.">
        <title>Genomic Encyclopedia of Bacterial and Archaeal Type Strains, Phase III: the genomes of soil and plant-associated and newly described type strains.</title>
        <authorList>
            <person name="Whitman W.B."/>
            <person name="Woyke T."/>
            <person name="Klenk H.P."/>
            <person name="Zhou Y."/>
            <person name="Lilburn T.G."/>
            <person name="Beck B.J."/>
            <person name="De Vos P."/>
            <person name="Vandamme P."/>
            <person name="Eisen J.A."/>
            <person name="Garrity G."/>
            <person name="Hugenholtz P."/>
            <person name="Kyrpides N.C."/>
        </authorList>
    </citation>
    <scope>NUCLEOTIDE SEQUENCE [LARGE SCALE GENOMIC DNA]</scope>
    <source>
        <strain evidence="6 7">VKM Ac-2572</strain>
    </source>
</reference>